<organism evidence="1 2">
    <name type="scientific">Fastidiosipila sanguinis</name>
    <dbReference type="NCBI Taxonomy" id="236753"/>
    <lineage>
        <taxon>Bacteria</taxon>
        <taxon>Bacillati</taxon>
        <taxon>Bacillota</taxon>
        <taxon>Clostridia</taxon>
        <taxon>Eubacteriales</taxon>
        <taxon>Oscillospiraceae</taxon>
        <taxon>Fastidiosipila</taxon>
    </lineage>
</organism>
<name>A0A2S0KQ00_9FIRM</name>
<gene>
    <name evidence="1" type="ORF">C5Q98_07680</name>
</gene>
<evidence type="ECO:0000313" key="1">
    <source>
        <dbReference type="EMBL" id="AVM43097.1"/>
    </source>
</evidence>
<accession>A0A2S0KQ00</accession>
<dbReference type="Proteomes" id="UP000237947">
    <property type="component" value="Chromosome"/>
</dbReference>
<sequence length="263" mass="31043">MRIDDSLILDYLSEQDISQDWIFYNLIPGEHKFEEPEVSRYELMDLNDLVKDNLINFRPLNQEFFDEIFPDWRNTFENDLNIRLIVGCPYPFDAMTRIKDGEQVIIFDLNRINTSDPDNLIMSIRRLVTHELFHALYAKDSRDAQDMEDKANIDANAAYQDELLQLVFDEGFAHYLSVDDILKANYQNFREEHYQRNLSKLNTALEEKDPEKQKQFMTEASAGNFFDKFAAITGMFILIDNEAKLVEIYKNGYEKFLENALEQ</sequence>
<reference evidence="2" key="1">
    <citation type="submission" date="2018-02" db="EMBL/GenBank/DDBJ databases">
        <authorList>
            <person name="Holder M.E."/>
            <person name="Ajami N.J."/>
            <person name="Petrosino J.F."/>
        </authorList>
    </citation>
    <scope>NUCLEOTIDE SEQUENCE [LARGE SCALE GENOMIC DNA]</scope>
    <source>
        <strain evidence="2">CCUG 47711</strain>
    </source>
</reference>
<dbReference type="EMBL" id="CP027226">
    <property type="protein sequence ID" value="AVM43097.1"/>
    <property type="molecule type" value="Genomic_DNA"/>
</dbReference>
<evidence type="ECO:0000313" key="2">
    <source>
        <dbReference type="Proteomes" id="UP000237947"/>
    </source>
</evidence>
<dbReference type="InterPro" id="IPR043754">
    <property type="entry name" value="DUF5700"/>
</dbReference>
<dbReference type="Pfam" id="PF18958">
    <property type="entry name" value="DUF5700"/>
    <property type="match status" value="1"/>
</dbReference>
<dbReference type="KEGG" id="fsa:C5Q98_07680"/>
<keyword evidence="2" id="KW-1185">Reference proteome</keyword>
<protein>
    <submittedName>
        <fullName evidence="1">Uncharacterized protein</fullName>
    </submittedName>
</protein>
<proteinExistence type="predicted"/>
<dbReference type="AlphaFoldDB" id="A0A2S0KQ00"/>